<feature type="compositionally biased region" description="Acidic residues" evidence="1">
    <location>
        <begin position="1538"/>
        <end position="1548"/>
    </location>
</feature>
<protein>
    <recommendedName>
        <fullName evidence="4">C2H2-type domain-containing protein</fullName>
    </recommendedName>
</protein>
<comment type="caution">
    <text evidence="2">The sequence shown here is derived from an EMBL/GenBank/DDBJ whole genome shotgun (WGS) entry which is preliminary data.</text>
</comment>
<evidence type="ECO:0000256" key="1">
    <source>
        <dbReference type="SAM" id="MobiDB-lite"/>
    </source>
</evidence>
<name>A0ABY0GVP7_9PEZI</name>
<reference evidence="2 3" key="1">
    <citation type="submission" date="2018-06" db="EMBL/GenBank/DDBJ databases">
        <title>Complete Genomes of Monosporascus.</title>
        <authorList>
            <person name="Robinson A.J."/>
            <person name="Natvig D.O."/>
        </authorList>
    </citation>
    <scope>NUCLEOTIDE SEQUENCE [LARGE SCALE GENOMIC DNA]</scope>
    <source>
        <strain evidence="2 3">CBS 609.92</strain>
    </source>
</reference>
<keyword evidence="3" id="KW-1185">Reference proteome</keyword>
<evidence type="ECO:0000313" key="2">
    <source>
        <dbReference type="EMBL" id="RYO78581.1"/>
    </source>
</evidence>
<feature type="compositionally biased region" description="Basic and acidic residues" evidence="1">
    <location>
        <begin position="1152"/>
        <end position="1170"/>
    </location>
</feature>
<feature type="compositionally biased region" description="Basic and acidic residues" evidence="1">
    <location>
        <begin position="1625"/>
        <end position="1635"/>
    </location>
</feature>
<sequence>MPGRMSTSSKRASAQATRRGTKRQPAWMRTMPEAALQPGSGQLVLVEKKEDMPTKVNLSPKIPFGERVNPLIKPTDEAFMERERYFEWLLRSVYLTIEDILEANFDEHEIALFTPASGPPDIVKSQKDHSIRHQRLLDTVFKDKVPSPATKMAMLWFGLPVAPMKIGLTQDVTPSDLDFLEDQVTERPDPLKFLENFTVRTFGDPTRSVKSTEFFKTAPTQEFTSLKASKVASTGEAMSLRGGSLETLPGLRGRQSLGLTRRAFDYDPYGSVQHSEDEDDDDTPERQLKLEAQQALVTADASSETDNFTVLGYQGAVLSPRDYRCFVAAVDLLLGMRWQLDYDIYAGFFELHSDGSPKGPTAVEWVKGKVYHEEQKSLSPIHSALKKYINMDPGVTVVQQTPRYAVFVHYAKEDHPSAPEPVDDERGYVVNVVEGSTGNTAYMRLPGNVNSRHKPNQYSGAYADAIKVLFPEPPKVNWTYEIQSRVIGAMTPGHSFGWLDPPPAVWERFSNFDKPRAIELKTTDRYIKNVPILVSGFHSYGKEYSKLENAIAEDGVEVHKNDSEDRKNLTKVWEAVQESNPALGDYKDLEGLDVWIPGEQFLAPDVKPGRISKLQHPFSQIALDGWRTIVHGYDARHHHAGSDNLSIVARPVFKEYRLRPRPAAHNGQWFDIDINKLTLAQFREFVQEKVFSRWKEDPELCLYMMPGTWQRTQVTAAIRPETTEEEWTWIVRHITEPDIVISLQSSWENGWKNFQWGPRYDRTKVLELSSYKESGVDKVKDTQHTQPRGTKFCRGSNTRSDAASASNFITALDNAFNPTKPAMPLHGAPVESVIRTGPYMPGITIAMRTPTEVARLQREVHSLRNQLLDRTRECPYADCRKGPFSFEDAEGLDQHLREEHRILKCFLCITDETLLPHYDQQSIRNHFMTRHYSDLKELFSQDGVPQGTKGNEKASNEEKLRELLGANALDTINKNKPMLFHFCDRCGRDQFLLEDPADRRHHDKVCKVRTNSRERTDNILRDTFCKFCGRKQLVAANRKGYTPCKCGQKKKDAFDPGNVCSKCGLNYTDEKNPMARPYREIHETLCRKPSGDLWQFCGFCGFALLGAGDMAKRNHLQSCEQRPRLPPVECPLPGGGEAKPLKPEEAVVQPEEPTKSQKKTQDAKPEKSKANDGYGEDATKRDLNGKQTKTSEELRKEKERQEEEARGAERVRRVQQQLARAAEPEKTQKEQRTKEKQKQEEEEEKEKQEQELAALMLKHADKIAAWKVRTAKVKAMMQAEAGQKAKEVKEKKRKAAAPLWREPKRGERVPPPRAESPDWEASLGPSDPTYWPPPGSRCSRCFRAASDNKVAVQVHMRPDGACKIRRGRGHAGGAFPLPNHSAWIEPSSSVDFKEAFKAFTMDYPAYRYTMFPQRDNPETVKKVYYGQNLAEDLIGDDEDDPNNRHEGNPYDAYDSGSLPWPPYPGAVIPVDGVPPPEEEEQEDIYNATPPKRNKTLHSRPNVISLDANIPKRWERQAAEVDYSQTETPTSTEGISTSEFDDSELDDDDGTGRRRKRPKTLDGTYKLPSIAEIEPSEEHSESGAIPETPSNLKPDAPPTPRKRSSGKKGRKSTTPKPRPTTTTPEKPAEDKDEALRARGSPTPKPRRTARTPKPTEKRKAGILNSLDQEEAPSAKDATAEGSAPSIKKAKTKGRKPAAATPTTRPTKSCPQDIQKSPKVHRWRDQSVLIRTGALSPSSICVRRELLANLAILEHSAATGFSTRVAWVSLLDRPSSSPSLPTPPARDLHSIALATPRRLRQSSRSCAPRFHTAVLVPSEPKTKEGFKALLYSVFGGLIGEMFEGLGKNDGVVEAGQECLKNLVGNVAADTLAQTIRQYTADKLSNQGANRDTECDICLKYLNTAFETWYLDAASRLLHPADRGENYDICTACRDAYGRSVCDVQYPLYQIVPVAQPAVKQREGRAPLN</sequence>
<feature type="region of interest" description="Disordered" evidence="1">
    <location>
        <begin position="1"/>
        <end position="26"/>
    </location>
</feature>
<feature type="compositionally biased region" description="Basic and acidic residues" evidence="1">
    <location>
        <begin position="1301"/>
        <end position="1310"/>
    </location>
</feature>
<proteinExistence type="predicted"/>
<feature type="compositionally biased region" description="Low complexity" evidence="1">
    <location>
        <begin position="1613"/>
        <end position="1623"/>
    </location>
</feature>
<feature type="compositionally biased region" description="Basic and acidic residues" evidence="1">
    <location>
        <begin position="1509"/>
        <end position="1518"/>
    </location>
</feature>
<organism evidence="2 3">
    <name type="scientific">Monosporascus cannonballus</name>
    <dbReference type="NCBI Taxonomy" id="155416"/>
    <lineage>
        <taxon>Eukaryota</taxon>
        <taxon>Fungi</taxon>
        <taxon>Dikarya</taxon>
        <taxon>Ascomycota</taxon>
        <taxon>Pezizomycotina</taxon>
        <taxon>Sordariomycetes</taxon>
        <taxon>Xylariomycetidae</taxon>
        <taxon>Xylariales</taxon>
        <taxon>Xylariales incertae sedis</taxon>
        <taxon>Monosporascus</taxon>
    </lineage>
</organism>
<feature type="region of interest" description="Disordered" evidence="1">
    <location>
        <begin position="1123"/>
        <end position="1253"/>
    </location>
</feature>
<feature type="compositionally biased region" description="Basic residues" evidence="1">
    <location>
        <begin position="1599"/>
        <end position="1612"/>
    </location>
</feature>
<dbReference type="EMBL" id="QJNS01000374">
    <property type="protein sequence ID" value="RYO78581.1"/>
    <property type="molecule type" value="Genomic_DNA"/>
</dbReference>
<feature type="compositionally biased region" description="Polar residues" evidence="1">
    <location>
        <begin position="1522"/>
        <end position="1536"/>
    </location>
</feature>
<accession>A0ABY0GVP7</accession>
<feature type="compositionally biased region" description="Basic and acidic residues" evidence="1">
    <location>
        <begin position="1222"/>
        <end position="1250"/>
    </location>
</feature>
<feature type="compositionally biased region" description="Low complexity" evidence="1">
    <location>
        <begin position="1695"/>
        <end position="1706"/>
    </location>
</feature>
<gene>
    <name evidence="2" type="ORF">DL762_008630</name>
</gene>
<feature type="region of interest" description="Disordered" evidence="1">
    <location>
        <begin position="1433"/>
        <end position="1717"/>
    </location>
</feature>
<feature type="compositionally biased region" description="Polar residues" evidence="1">
    <location>
        <begin position="1"/>
        <end position="18"/>
    </location>
</feature>
<dbReference type="Proteomes" id="UP000294003">
    <property type="component" value="Unassembled WGS sequence"/>
</dbReference>
<evidence type="ECO:0000313" key="3">
    <source>
        <dbReference type="Proteomes" id="UP000294003"/>
    </source>
</evidence>
<feature type="compositionally biased region" description="Basic and acidic residues" evidence="1">
    <location>
        <begin position="1177"/>
        <end position="1212"/>
    </location>
</feature>
<feature type="region of interest" description="Disordered" evidence="1">
    <location>
        <begin position="1281"/>
        <end position="1325"/>
    </location>
</feature>
<evidence type="ECO:0008006" key="4">
    <source>
        <dbReference type="Google" id="ProtNLM"/>
    </source>
</evidence>